<evidence type="ECO:0000313" key="1">
    <source>
        <dbReference type="EMBL" id="KYC94384.1"/>
    </source>
</evidence>
<dbReference type="STRING" id="46224.B4102_3605"/>
<dbReference type="RefSeq" id="WP_066234809.1">
    <property type="nucleotide sequence ID" value="NZ_CP066701.1"/>
</dbReference>
<dbReference type="EMBL" id="LQYN01000101">
    <property type="protein sequence ID" value="KYC94384.1"/>
    <property type="molecule type" value="Genomic_DNA"/>
</dbReference>
<gene>
    <name evidence="1" type="ORF">B4102_3605</name>
    <name evidence="2" type="ORF">JGZ69_03255</name>
</gene>
<reference evidence="2 4" key="2">
    <citation type="submission" date="2020-12" db="EMBL/GenBank/DDBJ databases">
        <title>Taxonomic evaluation of the Bacillus sporothermodurans group of bacteria based on whole genome sequences.</title>
        <authorList>
            <person name="Fiedler G."/>
            <person name="Herbstmann A.-D."/>
            <person name="Doll E."/>
            <person name="Wenning M."/>
            <person name="Brinks E."/>
            <person name="Kabisch J."/>
            <person name="Breitenwieser F."/>
            <person name="Lappann M."/>
            <person name="Boehnlein C."/>
            <person name="Franz C."/>
        </authorList>
    </citation>
    <scope>NUCLEOTIDE SEQUENCE [LARGE SCALE GENOMIC DNA]</scope>
    <source>
        <strain evidence="2 4">DSM 10599</strain>
    </source>
</reference>
<keyword evidence="3" id="KW-1185">Reference proteome</keyword>
<proteinExistence type="predicted"/>
<reference evidence="1 3" key="1">
    <citation type="submission" date="2016-01" db="EMBL/GenBank/DDBJ databases">
        <title>Genome Sequences of Twelve Sporeforming Bacillus Species Isolated from Foods.</title>
        <authorList>
            <person name="Berendsen E.M."/>
            <person name="Wells-Bennik M.H."/>
            <person name="Krawcyk A.O."/>
            <person name="De Jong A."/>
            <person name="Holsappel S."/>
            <person name="Eijlander R.T."/>
            <person name="Kuipers O.P."/>
        </authorList>
    </citation>
    <scope>NUCLEOTIDE SEQUENCE [LARGE SCALE GENOMIC DNA]</scope>
    <source>
        <strain evidence="1 3">B4102</strain>
    </source>
</reference>
<dbReference type="Proteomes" id="UP000075666">
    <property type="component" value="Unassembled WGS sequence"/>
</dbReference>
<name>A0A150KM16_9BACI</name>
<dbReference type="KEGG" id="hspo:JGZ69_03255"/>
<organism evidence="1 3">
    <name type="scientific">Heyndrickxia sporothermodurans</name>
    <dbReference type="NCBI Taxonomy" id="46224"/>
    <lineage>
        <taxon>Bacteria</taxon>
        <taxon>Bacillati</taxon>
        <taxon>Bacillota</taxon>
        <taxon>Bacilli</taxon>
        <taxon>Bacillales</taxon>
        <taxon>Bacillaceae</taxon>
        <taxon>Heyndrickxia</taxon>
    </lineage>
</organism>
<accession>A0A150KM16</accession>
<dbReference type="EMBL" id="CP066701">
    <property type="protein sequence ID" value="QQX25975.1"/>
    <property type="molecule type" value="Genomic_DNA"/>
</dbReference>
<evidence type="ECO:0000313" key="3">
    <source>
        <dbReference type="Proteomes" id="UP000075666"/>
    </source>
</evidence>
<dbReference type="AlphaFoldDB" id="A0A150KM16"/>
<evidence type="ECO:0000313" key="4">
    <source>
        <dbReference type="Proteomes" id="UP000595512"/>
    </source>
</evidence>
<evidence type="ECO:0000313" key="2">
    <source>
        <dbReference type="EMBL" id="QQX25975.1"/>
    </source>
</evidence>
<dbReference type="Proteomes" id="UP000595512">
    <property type="component" value="Chromosome"/>
</dbReference>
<dbReference type="PATRIC" id="fig|46224.3.peg.284"/>
<sequence length="64" mass="7298">MTVNVEKMTAEIDLMESAVYIVKDGRLTKVTAKQHGQDLIIWKNGQVLDIDRSERVRIEGQDVI</sequence>
<protein>
    <submittedName>
        <fullName evidence="2">DUF3954 domain-containing protein</fullName>
    </submittedName>
</protein>
<dbReference type="OrthoDB" id="2456551at2"/>